<evidence type="ECO:0000313" key="1">
    <source>
        <dbReference type="EMBL" id="QHT06696.1"/>
    </source>
</evidence>
<dbReference type="EMBL" id="MN739474">
    <property type="protein sequence ID" value="QHT06696.1"/>
    <property type="molecule type" value="Genomic_DNA"/>
</dbReference>
<sequence length="85" mass="9969">MTKPFPSLPLPLSHMVVFCHCSKPCFLYTNVSKGIVIFKCNTCEYLIEEIRNTTNTYKKPTYTNTKFHCVQNLNKSCHFRKTFKL</sequence>
<reference evidence="1" key="1">
    <citation type="journal article" date="2020" name="Nature">
        <title>Giant virus diversity and host interactions through global metagenomics.</title>
        <authorList>
            <person name="Schulz F."/>
            <person name="Roux S."/>
            <person name="Paez-Espino D."/>
            <person name="Jungbluth S."/>
            <person name="Walsh D.A."/>
            <person name="Denef V.J."/>
            <person name="McMahon K.D."/>
            <person name="Konstantinidis K.T."/>
            <person name="Eloe-Fadrosh E.A."/>
            <person name="Kyrpides N.C."/>
            <person name="Woyke T."/>
        </authorList>
    </citation>
    <scope>NUCLEOTIDE SEQUENCE</scope>
    <source>
        <strain evidence="1">GVMAG-M-3300021473-15</strain>
    </source>
</reference>
<protein>
    <submittedName>
        <fullName evidence="1">Uncharacterized protein</fullName>
    </submittedName>
</protein>
<proteinExistence type="predicted"/>
<name>A0A6C0CPE9_9ZZZZ</name>
<dbReference type="AlphaFoldDB" id="A0A6C0CPE9"/>
<organism evidence="1">
    <name type="scientific">viral metagenome</name>
    <dbReference type="NCBI Taxonomy" id="1070528"/>
    <lineage>
        <taxon>unclassified sequences</taxon>
        <taxon>metagenomes</taxon>
        <taxon>organismal metagenomes</taxon>
    </lineage>
</organism>
<accession>A0A6C0CPE9</accession>